<protein>
    <submittedName>
        <fullName evidence="1">Uncharacterized protein</fullName>
    </submittedName>
</protein>
<reference evidence="1" key="1">
    <citation type="submission" date="2014-11" db="EMBL/GenBank/DDBJ databases">
        <authorList>
            <person name="Amaro Gonzalez C."/>
        </authorList>
    </citation>
    <scope>NUCLEOTIDE SEQUENCE</scope>
</reference>
<dbReference type="EMBL" id="GBXM01083966">
    <property type="protein sequence ID" value="JAH24611.1"/>
    <property type="molecule type" value="Transcribed_RNA"/>
</dbReference>
<sequence length="50" mass="5327">MQIIQATIRRIGASAITKINSVPSYIPIFPSSKLKLACVCIPGISPRTAT</sequence>
<accession>A0A0E9R621</accession>
<organism evidence="1">
    <name type="scientific">Anguilla anguilla</name>
    <name type="common">European freshwater eel</name>
    <name type="synonym">Muraena anguilla</name>
    <dbReference type="NCBI Taxonomy" id="7936"/>
    <lineage>
        <taxon>Eukaryota</taxon>
        <taxon>Metazoa</taxon>
        <taxon>Chordata</taxon>
        <taxon>Craniata</taxon>
        <taxon>Vertebrata</taxon>
        <taxon>Euteleostomi</taxon>
        <taxon>Actinopterygii</taxon>
        <taxon>Neopterygii</taxon>
        <taxon>Teleostei</taxon>
        <taxon>Anguilliformes</taxon>
        <taxon>Anguillidae</taxon>
        <taxon>Anguilla</taxon>
    </lineage>
</organism>
<dbReference type="AlphaFoldDB" id="A0A0E9R621"/>
<evidence type="ECO:0000313" key="1">
    <source>
        <dbReference type="EMBL" id="JAH24611.1"/>
    </source>
</evidence>
<reference evidence="1" key="2">
    <citation type="journal article" date="2015" name="Fish Shellfish Immunol.">
        <title>Early steps in the European eel (Anguilla anguilla)-Vibrio vulnificus interaction in the gills: Role of the RtxA13 toxin.</title>
        <authorList>
            <person name="Callol A."/>
            <person name="Pajuelo D."/>
            <person name="Ebbesson L."/>
            <person name="Teles M."/>
            <person name="MacKenzie S."/>
            <person name="Amaro C."/>
        </authorList>
    </citation>
    <scope>NUCLEOTIDE SEQUENCE</scope>
</reference>
<name>A0A0E9R621_ANGAN</name>
<proteinExistence type="predicted"/>